<keyword evidence="2" id="KW-0812">Transmembrane</keyword>
<accession>A0ABV4YKK1</accession>
<evidence type="ECO:0000256" key="1">
    <source>
        <dbReference type="SAM" id="MobiDB-lite"/>
    </source>
</evidence>
<evidence type="ECO:0000256" key="2">
    <source>
        <dbReference type="SAM" id="Phobius"/>
    </source>
</evidence>
<proteinExistence type="predicted"/>
<feature type="compositionally biased region" description="Basic and acidic residues" evidence="1">
    <location>
        <begin position="171"/>
        <end position="191"/>
    </location>
</feature>
<gene>
    <name evidence="3" type="ORF">ACE1B6_29280</name>
</gene>
<dbReference type="InterPro" id="IPR025325">
    <property type="entry name" value="DUF4231"/>
</dbReference>
<dbReference type="RefSeq" id="WP_413260835.1">
    <property type="nucleotide sequence ID" value="NZ_JBHFNS010000094.1"/>
</dbReference>
<feature type="transmembrane region" description="Helical" evidence="2">
    <location>
        <begin position="55"/>
        <end position="74"/>
    </location>
</feature>
<dbReference type="Proteomes" id="UP001576776">
    <property type="component" value="Unassembled WGS sequence"/>
</dbReference>
<sequence length="202" mass="23329">MKNTSSGNQVFKQEMVEIINDLDMPESQKRFMKSRWLDQVLWLEKRATSSRDRFYQLRMATIIGGVVIPAFVSLNIGGKAGDTLRWATFGISQLVAISAAVEEFFRYGDRWQQYRNTAEGLKIEGWQFFQLSGPYRNSQSHSLAYNAFATRVEYIIRKDVSVYISEILEKKDKSDDKEQKEEKDKKEEKEVVFSNGLKAGNS</sequence>
<name>A0ABV4YKK1_9CYAN</name>
<feature type="region of interest" description="Disordered" evidence="1">
    <location>
        <begin position="171"/>
        <end position="202"/>
    </location>
</feature>
<keyword evidence="2" id="KW-0472">Membrane</keyword>
<keyword evidence="4" id="KW-1185">Reference proteome</keyword>
<keyword evidence="2" id="KW-1133">Transmembrane helix</keyword>
<evidence type="ECO:0000313" key="4">
    <source>
        <dbReference type="Proteomes" id="UP001576776"/>
    </source>
</evidence>
<dbReference type="EMBL" id="JBHFNS010000094">
    <property type="protein sequence ID" value="MFB2939365.1"/>
    <property type="molecule type" value="Genomic_DNA"/>
</dbReference>
<dbReference type="Pfam" id="PF14015">
    <property type="entry name" value="DUF4231"/>
    <property type="match status" value="1"/>
</dbReference>
<protein>
    <submittedName>
        <fullName evidence="3">DUF4231 domain-containing protein</fullName>
    </submittedName>
</protein>
<dbReference type="NCBIfam" id="NF033634">
    <property type="entry name" value="SLATT_1"/>
    <property type="match status" value="1"/>
</dbReference>
<feature type="transmembrane region" description="Helical" evidence="2">
    <location>
        <begin position="86"/>
        <end position="105"/>
    </location>
</feature>
<reference evidence="3 4" key="1">
    <citation type="submission" date="2024-09" db="EMBL/GenBank/DDBJ databases">
        <title>Floridaenema gen nov. (Aerosakkonemataceae, Aerosakkonematales ord. nov., Cyanobacteria) from benthic tropical and subtropical fresh waters, with the description of four new species.</title>
        <authorList>
            <person name="Moretto J.A."/>
            <person name="Berthold D.E."/>
            <person name="Lefler F.W."/>
            <person name="Huang I.-S."/>
            <person name="Laughinghouse H. IV."/>
        </authorList>
    </citation>
    <scope>NUCLEOTIDE SEQUENCE [LARGE SCALE GENOMIC DNA]</scope>
    <source>
        <strain evidence="3 4">BLCC-F154</strain>
    </source>
</reference>
<comment type="caution">
    <text evidence="3">The sequence shown here is derived from an EMBL/GenBank/DDBJ whole genome shotgun (WGS) entry which is preliminary data.</text>
</comment>
<organism evidence="3 4">
    <name type="scientific">Floridaenema fluviatile BLCC-F154</name>
    <dbReference type="NCBI Taxonomy" id="3153640"/>
    <lineage>
        <taxon>Bacteria</taxon>
        <taxon>Bacillati</taxon>
        <taxon>Cyanobacteriota</taxon>
        <taxon>Cyanophyceae</taxon>
        <taxon>Oscillatoriophycideae</taxon>
        <taxon>Aerosakkonematales</taxon>
        <taxon>Aerosakkonemataceae</taxon>
        <taxon>Floridanema</taxon>
        <taxon>Floridanema fluviatile</taxon>
    </lineage>
</organism>
<evidence type="ECO:0000313" key="3">
    <source>
        <dbReference type="EMBL" id="MFB2939365.1"/>
    </source>
</evidence>